<feature type="signal peptide" evidence="3">
    <location>
        <begin position="1"/>
        <end position="17"/>
    </location>
</feature>
<evidence type="ECO:0000256" key="2">
    <source>
        <dbReference type="SAM" id="Phobius"/>
    </source>
</evidence>
<name>A0A4W3ILV3_CALMI</name>
<reference evidence="6" key="3">
    <citation type="journal article" date="2014" name="Nature">
        <title>Elephant shark genome provides unique insights into gnathostome evolution.</title>
        <authorList>
            <consortium name="International Elephant Shark Genome Sequencing Consortium"/>
            <person name="Venkatesh B."/>
            <person name="Lee A.P."/>
            <person name="Ravi V."/>
            <person name="Maurya A.K."/>
            <person name="Lian M.M."/>
            <person name="Swann J.B."/>
            <person name="Ohta Y."/>
            <person name="Flajnik M.F."/>
            <person name="Sutoh Y."/>
            <person name="Kasahara M."/>
            <person name="Hoon S."/>
            <person name="Gangu V."/>
            <person name="Roy S.W."/>
            <person name="Irimia M."/>
            <person name="Korzh V."/>
            <person name="Kondrychyn I."/>
            <person name="Lim Z.W."/>
            <person name="Tay B.H."/>
            <person name="Tohari S."/>
            <person name="Kong K.W."/>
            <person name="Ho S."/>
            <person name="Lorente-Galdos B."/>
            <person name="Quilez J."/>
            <person name="Marques-Bonet T."/>
            <person name="Raney B.J."/>
            <person name="Ingham P.W."/>
            <person name="Tay A."/>
            <person name="Hillier L.W."/>
            <person name="Minx P."/>
            <person name="Boehm T."/>
            <person name="Wilson R.K."/>
            <person name="Brenner S."/>
            <person name="Warren W.C."/>
        </authorList>
    </citation>
    <scope>NUCLEOTIDE SEQUENCE [LARGE SCALE GENOMIC DNA]</scope>
</reference>
<keyword evidence="2" id="KW-0812">Transmembrane</keyword>
<reference evidence="5" key="5">
    <citation type="submission" date="2025-09" db="UniProtKB">
        <authorList>
            <consortium name="Ensembl"/>
        </authorList>
    </citation>
    <scope>IDENTIFICATION</scope>
</reference>
<reference evidence="6" key="2">
    <citation type="journal article" date="2007" name="PLoS Biol.">
        <title>Survey sequencing and comparative analysis of the elephant shark (Callorhinchus milii) genome.</title>
        <authorList>
            <person name="Venkatesh B."/>
            <person name="Kirkness E.F."/>
            <person name="Loh Y.H."/>
            <person name="Halpern A.L."/>
            <person name="Lee A.P."/>
            <person name="Johnson J."/>
            <person name="Dandona N."/>
            <person name="Viswanathan L.D."/>
            <person name="Tay A."/>
            <person name="Venter J.C."/>
            <person name="Strausberg R.L."/>
            <person name="Brenner S."/>
        </authorList>
    </citation>
    <scope>NUCLEOTIDE SEQUENCE [LARGE SCALE GENOMIC DNA]</scope>
</reference>
<keyword evidence="2" id="KW-1133">Transmembrane helix</keyword>
<reference evidence="6" key="1">
    <citation type="journal article" date="2006" name="Science">
        <title>Ancient noncoding elements conserved in the human genome.</title>
        <authorList>
            <person name="Venkatesh B."/>
            <person name="Kirkness E.F."/>
            <person name="Loh Y.H."/>
            <person name="Halpern A.L."/>
            <person name="Lee A.P."/>
            <person name="Johnson J."/>
            <person name="Dandona N."/>
            <person name="Viswanathan L.D."/>
            <person name="Tay A."/>
            <person name="Venter J.C."/>
            <person name="Strausberg R.L."/>
            <person name="Brenner S."/>
        </authorList>
    </citation>
    <scope>NUCLEOTIDE SEQUENCE [LARGE SCALE GENOMIC DNA]</scope>
</reference>
<dbReference type="Gene3D" id="3.30.70.960">
    <property type="entry name" value="SEA domain"/>
    <property type="match status" value="1"/>
</dbReference>
<sequence>MFRLLLFMFVNLGRFLCAPLDRPVHFLSTHDAVDVTSESLSLNPAWMTIPTATNKLPSSQTPWRHEGFGPTLTFLGKSLVTATKLDQILQSRAAGRSSTSQDGQKLSASGIHSDGITPVSSVSTKHKWLGSDASNPQKIIPPVDQHNVRTVKPQRIVPSVAVTKMLLSVNLQTLMSRTSEMGGTPVWYRDVTIAEFNHGTLSPLSESEQTPTFNVIDGLGSPSTSGDVDLVNKMDLYSSSSDSGNKLTPASDMKQITSEPIQVTSRSSMGPTSPRSEMEMNLTVRSHLLDKVTIQKPSTVAESLITEHPEDLSTVLIGLRPTVATWQAKVSEDPFPRVTNWSPNNSEESSPSTGTKWNVGPPRSKEELSTVGPALATSQLPHISNDGSFTDSPLTTTSHLFGRLTEQFSRTLLPASTNWKLNGSEEDLSAGTSVLPSGYQASSRALPFTATDWGPKVSTKETFSSASSTPPRWLLSNVKGKFSTISLFTVTSWPVNYSEDKISTDLLSSATGGLAGISEARSSSVLPSIAMSQGLTGSEEFSTASSSTTSGSTKELLTATLSEFSPTWPSTATSWVPSRNKDQFSTSLPFTETSQLLGSSEVTFSTASPASQILDISHISVGTELSRTSPFPDTSQQLRTSQESSTVSQPIAVRSQTKYSEDDISTALPSVRKNGVSTSSPSTVTTHVFSQSQDFSTASQHPSAKWTPSGSEVGLEDSTSRDPFTSAEVPSTSSATFAVSLKPSPSEGHPLTMGVDVGSKPEFWSNQRPTQPSQTIPPAVPFGSHLVQFTILNRSYTAFLRNRSSSVYRDLESLVRQTMDQIFQARYGDSFLETKILNFVNGSIKVTSEAMFQHGASQPSSSDVVRTLVTHVYKDLLPAELQIDASSVVCNGYSLSNLEPEKLFVEFTALSTGFGPSSGKPTFYQDLLQHVRTWVVQSLEEWYPVQEFNIDRVRHIQGDVNVHGTALLNTSGHVDDVQALKNLHSLVNHSVDLRSLKVNGAGVSLHVLPISFAITSREYNSTLRDSRSADYCSLGRAVVEALQRILEEEYGHFKQAVIKHFRRGSIIATSDLIFLNTPPSRSDVLDLFSRSAPKGLLAGTDFEVDSYSFSVGGARLQRPYTYVHFPGFGIAIILMCGISLLLFPAMVYLCWKYEVLTKWQKHCSLNRWNIEQEAVSIPIPLPEVGPQIYRRRSVDEDSSEP</sequence>
<feature type="region of interest" description="Disordered" evidence="1">
    <location>
        <begin position="92"/>
        <end position="119"/>
    </location>
</feature>
<dbReference type="SMART" id="SM00200">
    <property type="entry name" value="SEA"/>
    <property type="match status" value="2"/>
</dbReference>
<feature type="compositionally biased region" description="Polar residues" evidence="1">
    <location>
        <begin position="625"/>
        <end position="658"/>
    </location>
</feature>
<feature type="chain" id="PRO_5021229823" evidence="3">
    <location>
        <begin position="18"/>
        <end position="1201"/>
    </location>
</feature>
<reference evidence="5" key="4">
    <citation type="submission" date="2025-08" db="UniProtKB">
        <authorList>
            <consortium name="Ensembl"/>
        </authorList>
    </citation>
    <scope>IDENTIFICATION</scope>
</reference>
<dbReference type="InterPro" id="IPR000082">
    <property type="entry name" value="SEA_dom"/>
</dbReference>
<feature type="region of interest" description="Disordered" evidence="1">
    <location>
        <begin position="337"/>
        <end position="372"/>
    </location>
</feature>
<evidence type="ECO:0000313" key="5">
    <source>
        <dbReference type="Ensembl" id="ENSCMIP00000027553.1"/>
    </source>
</evidence>
<proteinExistence type="predicted"/>
<evidence type="ECO:0000313" key="6">
    <source>
        <dbReference type="Proteomes" id="UP000314986"/>
    </source>
</evidence>
<evidence type="ECO:0000259" key="4">
    <source>
        <dbReference type="PROSITE" id="PS50024"/>
    </source>
</evidence>
<feature type="transmembrane region" description="Helical" evidence="2">
    <location>
        <begin position="1125"/>
        <end position="1151"/>
    </location>
</feature>
<feature type="compositionally biased region" description="Polar residues" evidence="1">
    <location>
        <begin position="691"/>
        <end position="710"/>
    </location>
</feature>
<dbReference type="Pfam" id="PF01390">
    <property type="entry name" value="SEA"/>
    <property type="match status" value="2"/>
</dbReference>
<feature type="domain" description="SEA" evidence="4">
    <location>
        <begin position="1004"/>
        <end position="1116"/>
    </location>
</feature>
<dbReference type="SUPFAM" id="SSF82671">
    <property type="entry name" value="SEA domain"/>
    <property type="match status" value="2"/>
</dbReference>
<keyword evidence="2" id="KW-0472">Membrane</keyword>
<dbReference type="Ensembl" id="ENSCMIT00000027992.1">
    <property type="protein sequence ID" value="ENSCMIP00000027553.1"/>
    <property type="gene ID" value="ENSCMIG00000012004.1"/>
</dbReference>
<accession>A0A4W3ILV3</accession>
<feature type="compositionally biased region" description="Polar residues" evidence="1">
    <location>
        <begin position="728"/>
        <end position="737"/>
    </location>
</feature>
<feature type="region of interest" description="Disordered" evidence="1">
    <location>
        <begin position="691"/>
        <end position="752"/>
    </location>
</feature>
<feature type="region of interest" description="Disordered" evidence="1">
    <location>
        <begin position="625"/>
        <end position="662"/>
    </location>
</feature>
<dbReference type="InterPro" id="IPR036364">
    <property type="entry name" value="SEA_dom_sf"/>
</dbReference>
<dbReference type="InParanoid" id="A0A4W3ILV3"/>
<dbReference type="GeneTree" id="ENSGT00530000069184"/>
<organism evidence="5 6">
    <name type="scientific">Callorhinchus milii</name>
    <name type="common">Ghost shark</name>
    <dbReference type="NCBI Taxonomy" id="7868"/>
    <lineage>
        <taxon>Eukaryota</taxon>
        <taxon>Metazoa</taxon>
        <taxon>Chordata</taxon>
        <taxon>Craniata</taxon>
        <taxon>Vertebrata</taxon>
        <taxon>Chondrichthyes</taxon>
        <taxon>Holocephali</taxon>
        <taxon>Chimaeriformes</taxon>
        <taxon>Callorhinchidae</taxon>
        <taxon>Callorhinchus</taxon>
    </lineage>
</organism>
<evidence type="ECO:0000256" key="3">
    <source>
        <dbReference type="SAM" id="SignalP"/>
    </source>
</evidence>
<dbReference type="Proteomes" id="UP000314986">
    <property type="component" value="Unassembled WGS sequence"/>
</dbReference>
<feature type="domain" description="SEA" evidence="4">
    <location>
        <begin position="781"/>
        <end position="895"/>
    </location>
</feature>
<dbReference type="AlphaFoldDB" id="A0A4W3ILV3"/>
<protein>
    <submittedName>
        <fullName evidence="5">Mucin-4-like</fullName>
    </submittedName>
</protein>
<feature type="compositionally biased region" description="Polar residues" evidence="1">
    <location>
        <begin position="96"/>
        <end position="107"/>
    </location>
</feature>
<feature type="compositionally biased region" description="Low complexity" evidence="1">
    <location>
        <begin position="342"/>
        <end position="352"/>
    </location>
</feature>
<evidence type="ECO:0000256" key="1">
    <source>
        <dbReference type="SAM" id="MobiDB-lite"/>
    </source>
</evidence>
<keyword evidence="6" id="KW-1185">Reference proteome</keyword>
<keyword evidence="3" id="KW-0732">Signal</keyword>
<dbReference type="PROSITE" id="PS50024">
    <property type="entry name" value="SEA"/>
    <property type="match status" value="2"/>
</dbReference>